<dbReference type="Gene3D" id="3.30.70.100">
    <property type="match status" value="1"/>
</dbReference>
<sequence length="94" mass="11203">MLTIIAKMIAKEGKEEETFQVLKKLIKPTQEEDGNILYNLHRQPDNPKAFFFYEVWASEEAFQAHTQSEHILRYREKMSDLLDEREVYPLSKID</sequence>
<accession>A0A1I6TNI2</accession>
<dbReference type="PROSITE" id="PS51725">
    <property type="entry name" value="ABM"/>
    <property type="match status" value="1"/>
</dbReference>
<keyword evidence="3" id="KW-1185">Reference proteome</keyword>
<dbReference type="EMBL" id="FPAA01000010">
    <property type="protein sequence ID" value="SFS90783.1"/>
    <property type="molecule type" value="Genomic_DNA"/>
</dbReference>
<name>A0A1I6TNI2_9BACL</name>
<evidence type="ECO:0000313" key="3">
    <source>
        <dbReference type="Proteomes" id="UP000198660"/>
    </source>
</evidence>
<organism evidence="2 3">
    <name type="scientific">Marininema halotolerans</name>
    <dbReference type="NCBI Taxonomy" id="1155944"/>
    <lineage>
        <taxon>Bacteria</taxon>
        <taxon>Bacillati</taxon>
        <taxon>Bacillota</taxon>
        <taxon>Bacilli</taxon>
        <taxon>Bacillales</taxon>
        <taxon>Thermoactinomycetaceae</taxon>
        <taxon>Marininema</taxon>
    </lineage>
</organism>
<keyword evidence="2" id="KW-0503">Monooxygenase</keyword>
<dbReference type="InterPro" id="IPR050744">
    <property type="entry name" value="AI-2_Isomerase_LsrG"/>
</dbReference>
<dbReference type="PANTHER" id="PTHR33336">
    <property type="entry name" value="QUINOL MONOOXYGENASE YGIN-RELATED"/>
    <property type="match status" value="1"/>
</dbReference>
<dbReference type="InterPro" id="IPR011008">
    <property type="entry name" value="Dimeric_a/b-barrel"/>
</dbReference>
<evidence type="ECO:0000259" key="1">
    <source>
        <dbReference type="PROSITE" id="PS51725"/>
    </source>
</evidence>
<keyword evidence="2" id="KW-0560">Oxidoreductase</keyword>
<dbReference type="InterPro" id="IPR007138">
    <property type="entry name" value="ABM_dom"/>
</dbReference>
<dbReference type="SUPFAM" id="SSF54909">
    <property type="entry name" value="Dimeric alpha+beta barrel"/>
    <property type="match status" value="1"/>
</dbReference>
<evidence type="ECO:0000313" key="2">
    <source>
        <dbReference type="EMBL" id="SFS90783.1"/>
    </source>
</evidence>
<proteinExistence type="predicted"/>
<dbReference type="AlphaFoldDB" id="A0A1I6TNI2"/>
<dbReference type="Pfam" id="PF03992">
    <property type="entry name" value="ABM"/>
    <property type="match status" value="1"/>
</dbReference>
<dbReference type="OrthoDB" id="9806189at2"/>
<dbReference type="RefSeq" id="WP_091838238.1">
    <property type="nucleotide sequence ID" value="NZ_FPAA01000010.1"/>
</dbReference>
<reference evidence="3" key="1">
    <citation type="submission" date="2016-10" db="EMBL/GenBank/DDBJ databases">
        <authorList>
            <person name="Varghese N."/>
            <person name="Submissions S."/>
        </authorList>
    </citation>
    <scope>NUCLEOTIDE SEQUENCE [LARGE SCALE GENOMIC DNA]</scope>
    <source>
        <strain evidence="3">DSM 45789</strain>
    </source>
</reference>
<dbReference type="PANTHER" id="PTHR33336:SF3">
    <property type="entry name" value="ABM DOMAIN-CONTAINING PROTEIN"/>
    <property type="match status" value="1"/>
</dbReference>
<gene>
    <name evidence="2" type="ORF">SAMN05444972_110168</name>
</gene>
<dbReference type="GO" id="GO:0004497">
    <property type="term" value="F:monooxygenase activity"/>
    <property type="evidence" value="ECO:0007669"/>
    <property type="project" value="UniProtKB-KW"/>
</dbReference>
<feature type="domain" description="ABM" evidence="1">
    <location>
        <begin position="2"/>
        <end position="90"/>
    </location>
</feature>
<dbReference type="Proteomes" id="UP000198660">
    <property type="component" value="Unassembled WGS sequence"/>
</dbReference>
<protein>
    <submittedName>
        <fullName evidence="2">Quinol monooxygenase YgiN</fullName>
    </submittedName>
</protein>